<comment type="subcellular location">
    <subcellularLocation>
        <location evidence="1">Cytoplasm</location>
        <location evidence="1">Cytosol</location>
    </subcellularLocation>
</comment>
<name>A0A3B0ZM77_9ZZZZ</name>
<dbReference type="EMBL" id="UOFQ01000129">
    <property type="protein sequence ID" value="VAW89293.1"/>
    <property type="molecule type" value="Genomic_DNA"/>
</dbReference>
<dbReference type="GO" id="GO:0005829">
    <property type="term" value="C:cytosol"/>
    <property type="evidence" value="ECO:0007669"/>
    <property type="project" value="UniProtKB-SubCell"/>
</dbReference>
<keyword evidence="6" id="KW-0282">Flagellum</keyword>
<evidence type="ECO:0000256" key="3">
    <source>
        <dbReference type="ARBA" id="ARBA00022490"/>
    </source>
</evidence>
<dbReference type="PANTHER" id="PTHR34773">
    <property type="entry name" value="FLAGELLAR SECRETION CHAPERONE FLIS"/>
    <property type="match status" value="1"/>
</dbReference>
<organism evidence="6">
    <name type="scientific">hydrothermal vent metagenome</name>
    <dbReference type="NCBI Taxonomy" id="652676"/>
    <lineage>
        <taxon>unclassified sequences</taxon>
        <taxon>metagenomes</taxon>
        <taxon>ecological metagenomes</taxon>
    </lineage>
</organism>
<dbReference type="NCBIfam" id="TIGR00208">
    <property type="entry name" value="fliS"/>
    <property type="match status" value="1"/>
</dbReference>
<evidence type="ECO:0000256" key="5">
    <source>
        <dbReference type="ARBA" id="ARBA00023186"/>
    </source>
</evidence>
<evidence type="ECO:0000256" key="4">
    <source>
        <dbReference type="ARBA" id="ARBA00022795"/>
    </source>
</evidence>
<keyword evidence="4" id="KW-1005">Bacterial flagellum biogenesis</keyword>
<proteinExistence type="inferred from homology"/>
<sequence>MSFSGRKSGMDQYIKQSVQGGIESATPHRLIQMLMEGALEKIAAAKFNMEQNEIAKKGENISVAISIIDGLRVSLDKPTGGEIAQNLDDLYEYMGHILLQANLKSDANLLDEVSKLLNEIKGAWDAIPGDVIMDHATKAKVEHDKAVSNGG</sequence>
<accession>A0A3B0ZM77</accession>
<dbReference type="AlphaFoldDB" id="A0A3B0ZM77"/>
<dbReference type="PANTHER" id="PTHR34773:SF1">
    <property type="entry name" value="FLAGELLAR SECRETION CHAPERONE FLIS"/>
    <property type="match status" value="1"/>
</dbReference>
<dbReference type="InterPro" id="IPR003713">
    <property type="entry name" value="FliS"/>
</dbReference>
<keyword evidence="3" id="KW-0963">Cytoplasm</keyword>
<keyword evidence="6" id="KW-0966">Cell projection</keyword>
<protein>
    <submittedName>
        <fullName evidence="6">Flagellar biosynthesis protein FliS</fullName>
    </submittedName>
</protein>
<dbReference type="InterPro" id="IPR036584">
    <property type="entry name" value="FliS_sf"/>
</dbReference>
<evidence type="ECO:0000313" key="6">
    <source>
        <dbReference type="EMBL" id="VAW89293.1"/>
    </source>
</evidence>
<dbReference type="CDD" id="cd16098">
    <property type="entry name" value="FliS"/>
    <property type="match status" value="1"/>
</dbReference>
<evidence type="ECO:0000256" key="1">
    <source>
        <dbReference type="ARBA" id="ARBA00004514"/>
    </source>
</evidence>
<gene>
    <name evidence="6" type="ORF">MNBD_GAMMA17-1242</name>
</gene>
<dbReference type="SUPFAM" id="SSF101116">
    <property type="entry name" value="Flagellar export chaperone FliS"/>
    <property type="match status" value="1"/>
</dbReference>
<keyword evidence="6" id="KW-0969">Cilium</keyword>
<dbReference type="Pfam" id="PF02561">
    <property type="entry name" value="FliS"/>
    <property type="match status" value="1"/>
</dbReference>
<dbReference type="Gene3D" id="1.20.120.340">
    <property type="entry name" value="Flagellar protein FliS"/>
    <property type="match status" value="1"/>
</dbReference>
<dbReference type="GO" id="GO:0044780">
    <property type="term" value="P:bacterial-type flagellum assembly"/>
    <property type="evidence" value="ECO:0007669"/>
    <property type="project" value="InterPro"/>
</dbReference>
<reference evidence="6" key="1">
    <citation type="submission" date="2018-06" db="EMBL/GenBank/DDBJ databases">
        <authorList>
            <person name="Zhirakovskaya E."/>
        </authorList>
    </citation>
    <scope>NUCLEOTIDE SEQUENCE</scope>
</reference>
<dbReference type="PIRSF" id="PIRSF039090">
    <property type="entry name" value="Flis"/>
    <property type="match status" value="1"/>
</dbReference>
<evidence type="ECO:0000256" key="2">
    <source>
        <dbReference type="ARBA" id="ARBA00008787"/>
    </source>
</evidence>
<comment type="similarity">
    <text evidence="2">Belongs to the FliS family.</text>
</comment>
<dbReference type="GO" id="GO:0071973">
    <property type="term" value="P:bacterial-type flagellum-dependent cell motility"/>
    <property type="evidence" value="ECO:0007669"/>
    <property type="project" value="TreeGrafter"/>
</dbReference>
<keyword evidence="5" id="KW-0143">Chaperone</keyword>